<dbReference type="InterPro" id="IPR036852">
    <property type="entry name" value="Peptidase_S8/S53_dom_sf"/>
</dbReference>
<dbReference type="InterPro" id="IPR015500">
    <property type="entry name" value="Peptidase_S8_subtilisin-rel"/>
</dbReference>
<dbReference type="PROSITE" id="PS00138">
    <property type="entry name" value="SUBTILASE_SER"/>
    <property type="match status" value="1"/>
</dbReference>
<evidence type="ECO:0000256" key="2">
    <source>
        <dbReference type="ARBA" id="ARBA00022670"/>
    </source>
</evidence>
<dbReference type="PROSITE" id="PS00137">
    <property type="entry name" value="SUBTILASE_HIS"/>
    <property type="match status" value="1"/>
</dbReference>
<feature type="active site" description="Charge relay system" evidence="5">
    <location>
        <position position="144"/>
    </location>
</feature>
<feature type="active site" description="Charge relay system" evidence="5">
    <location>
        <position position="177"/>
    </location>
</feature>
<evidence type="ECO:0000259" key="7">
    <source>
        <dbReference type="PROSITE" id="PS51272"/>
    </source>
</evidence>
<dbReference type="Proteomes" id="UP000509222">
    <property type="component" value="Chromosome"/>
</dbReference>
<comment type="similarity">
    <text evidence="1 5">Belongs to the peptidase S8 family.</text>
</comment>
<feature type="signal peptide" evidence="6">
    <location>
        <begin position="1"/>
        <end position="27"/>
    </location>
</feature>
<dbReference type="InterPro" id="IPR041498">
    <property type="entry name" value="Big_6"/>
</dbReference>
<evidence type="ECO:0000256" key="6">
    <source>
        <dbReference type="SAM" id="SignalP"/>
    </source>
</evidence>
<dbReference type="PRINTS" id="PR00723">
    <property type="entry name" value="SUBTILISIN"/>
</dbReference>
<evidence type="ECO:0000256" key="4">
    <source>
        <dbReference type="ARBA" id="ARBA00022825"/>
    </source>
</evidence>
<keyword evidence="9" id="KW-1185">Reference proteome</keyword>
<dbReference type="Pfam" id="PF22148">
    <property type="entry name" value="Fervidolysin_NPro-like"/>
    <property type="match status" value="1"/>
</dbReference>
<protein>
    <submittedName>
        <fullName evidence="8">S8 family serine peptidase</fullName>
    </submittedName>
</protein>
<sequence>MRKHIRLPAVLLTALLVTTTFGSGVYAEEEAPSAEATETDQVIVTFKEDAASELDDLDVVEAAAVKEEEAVAVKVPEGETADEYAEELEERTDIESVEPDHLIHLTAEPNSTQYGYYQYHHQSIENESAWAKTKGSDVTVAVLDEGFDLKHRNLAGRIVSPYSTVTDSSKGLSVDAHGTHVAGIIGSSIDEEHSVAGVAPETAIMPIDVFEGELAYTSDVVEGIYQAVEAGADIINMSLGNYSYNSHFDAAVQYAHQQGLVLVASAGNEASTLAYYPSAYDHVISVGSTDSTDFLSAFSNRGSDIDLVAPGSEIISTLPNNGFGGMSGTSMAAPMVTGVAALVWANEPALTNDEVVDRLLDTAKDLGRPGKDALYGNGLVNSKQALHIKELLPPAVYDISEQSTQISGYLPFELESGQIIVRNQAGTVITSDDGYSGYAQFQLALPPQAAGTKLYVSVRDSYGNESEEAEISVLSGTVPMISVTSTITNFSTRIIGSATAAAQVEVKAGAKTIGTAAADAKGKYEVKIPKQPAGTILSITAADSKGNRSRTIEVLTAVGDYSDLKLKHWALDEIMYLADGRIIGGYPDGSFQPEKKTTRAEAAKMLALALELPLKDAASGYRDVSGKHWAKNYIAAVSKAGLFNGNPDGTFEPDDMLTRAEMAKVISIAYGLEASKADHFKDVKPKHWAKGYISGLFEQGITTGYAGGTFHPEEPTTRAEYSVFLARALDKGFR</sequence>
<feature type="domain" description="SLH" evidence="7">
    <location>
        <begin position="557"/>
        <end position="616"/>
    </location>
</feature>
<evidence type="ECO:0000256" key="1">
    <source>
        <dbReference type="ARBA" id="ARBA00011073"/>
    </source>
</evidence>
<dbReference type="Pfam" id="PF00082">
    <property type="entry name" value="Peptidase_S8"/>
    <property type="match status" value="1"/>
</dbReference>
<dbReference type="SUPFAM" id="SSF52743">
    <property type="entry name" value="Subtilisin-like"/>
    <property type="match status" value="1"/>
</dbReference>
<organism evidence="8 9">
    <name type="scientific">Planococcus glaciei</name>
    <dbReference type="NCBI Taxonomy" id="459472"/>
    <lineage>
        <taxon>Bacteria</taxon>
        <taxon>Bacillati</taxon>
        <taxon>Bacillota</taxon>
        <taxon>Bacilli</taxon>
        <taxon>Bacillales</taxon>
        <taxon>Caryophanaceae</taxon>
        <taxon>Planococcus</taxon>
    </lineage>
</organism>
<dbReference type="Pfam" id="PF17936">
    <property type="entry name" value="Big_6"/>
    <property type="match status" value="1"/>
</dbReference>
<dbReference type="InterPro" id="IPR001119">
    <property type="entry name" value="SLH_dom"/>
</dbReference>
<dbReference type="RefSeq" id="WP_176294006.1">
    <property type="nucleotide sequence ID" value="NZ_CP051177.1"/>
</dbReference>
<gene>
    <name evidence="8" type="ORF">HF394_02520</name>
</gene>
<dbReference type="InterPro" id="IPR054399">
    <property type="entry name" value="Fervidolysin-like_N_prodom"/>
</dbReference>
<dbReference type="InterPro" id="IPR013783">
    <property type="entry name" value="Ig-like_fold"/>
</dbReference>
<dbReference type="InterPro" id="IPR023828">
    <property type="entry name" value="Peptidase_S8_Ser-AS"/>
</dbReference>
<dbReference type="PROSITE" id="PS51272">
    <property type="entry name" value="SLH"/>
    <property type="match status" value="3"/>
</dbReference>
<evidence type="ECO:0000313" key="9">
    <source>
        <dbReference type="Proteomes" id="UP000509222"/>
    </source>
</evidence>
<dbReference type="AlphaFoldDB" id="A0A7H8Q8G8"/>
<feature type="active site" description="Charge relay system" evidence="5">
    <location>
        <position position="330"/>
    </location>
</feature>
<feature type="domain" description="SLH" evidence="7">
    <location>
        <begin position="617"/>
        <end position="680"/>
    </location>
</feature>
<dbReference type="PROSITE" id="PS51892">
    <property type="entry name" value="SUBTILASE"/>
    <property type="match status" value="1"/>
</dbReference>
<keyword evidence="4 5" id="KW-0720">Serine protease</keyword>
<dbReference type="InterPro" id="IPR000209">
    <property type="entry name" value="Peptidase_S8/S53_dom"/>
</dbReference>
<dbReference type="GO" id="GO:0004252">
    <property type="term" value="F:serine-type endopeptidase activity"/>
    <property type="evidence" value="ECO:0007669"/>
    <property type="project" value="UniProtKB-UniRule"/>
</dbReference>
<evidence type="ECO:0000313" key="8">
    <source>
        <dbReference type="EMBL" id="QKX49543.1"/>
    </source>
</evidence>
<dbReference type="PANTHER" id="PTHR43806:SF11">
    <property type="entry name" value="CEREVISIN-RELATED"/>
    <property type="match status" value="1"/>
</dbReference>
<keyword evidence="6" id="KW-0732">Signal</keyword>
<evidence type="ECO:0000256" key="3">
    <source>
        <dbReference type="ARBA" id="ARBA00022801"/>
    </source>
</evidence>
<dbReference type="Gene3D" id="3.40.50.200">
    <property type="entry name" value="Peptidase S8/S53 domain"/>
    <property type="match status" value="1"/>
</dbReference>
<keyword evidence="2 5" id="KW-0645">Protease</keyword>
<evidence type="ECO:0000256" key="5">
    <source>
        <dbReference type="PROSITE-ProRule" id="PRU01240"/>
    </source>
</evidence>
<reference evidence="8 9" key="1">
    <citation type="submission" date="2020-04" db="EMBL/GenBank/DDBJ databases">
        <authorList>
            <person name="Pajer P."/>
            <person name="Broz P."/>
        </authorList>
    </citation>
    <scope>NUCLEOTIDE SEQUENCE [LARGE SCALE GENOMIC DNA]</scope>
    <source>
        <strain evidence="9">NRL-ATB46093</strain>
    </source>
</reference>
<reference evidence="9" key="2">
    <citation type="submission" date="2020-06" db="EMBL/GenBank/DDBJ databases">
        <title>Isolation of Planomicrobium glaciei.</title>
        <authorList>
            <person name="Malisova L."/>
            <person name="Safrankova R."/>
            <person name="Jakubu V."/>
            <person name="Spanelova P."/>
        </authorList>
    </citation>
    <scope>NUCLEOTIDE SEQUENCE [LARGE SCALE GENOMIC DNA]</scope>
    <source>
        <strain evidence="9">NRL-ATB46093</strain>
    </source>
</reference>
<keyword evidence="3 5" id="KW-0378">Hydrolase</keyword>
<feature type="chain" id="PRO_5028976791" evidence="6">
    <location>
        <begin position="28"/>
        <end position="734"/>
    </location>
</feature>
<accession>A0A7H8Q8G8</accession>
<dbReference type="Pfam" id="PF00395">
    <property type="entry name" value="SLH"/>
    <property type="match status" value="3"/>
</dbReference>
<proteinExistence type="inferred from homology"/>
<dbReference type="InterPro" id="IPR022398">
    <property type="entry name" value="Peptidase_S8_His-AS"/>
</dbReference>
<dbReference type="InterPro" id="IPR050131">
    <property type="entry name" value="Peptidase_S8_subtilisin-like"/>
</dbReference>
<dbReference type="PANTHER" id="PTHR43806">
    <property type="entry name" value="PEPTIDASE S8"/>
    <property type="match status" value="1"/>
</dbReference>
<feature type="domain" description="SLH" evidence="7">
    <location>
        <begin position="681"/>
        <end position="734"/>
    </location>
</feature>
<dbReference type="EMBL" id="CP051177">
    <property type="protein sequence ID" value="QKX49543.1"/>
    <property type="molecule type" value="Genomic_DNA"/>
</dbReference>
<dbReference type="Gene3D" id="2.60.40.10">
    <property type="entry name" value="Immunoglobulins"/>
    <property type="match status" value="1"/>
</dbReference>
<dbReference type="GO" id="GO:0006508">
    <property type="term" value="P:proteolysis"/>
    <property type="evidence" value="ECO:0007669"/>
    <property type="project" value="UniProtKB-KW"/>
</dbReference>
<name>A0A7H8Q8G8_9BACL</name>